<feature type="domain" description="Bet v I/Major latex protein" evidence="1">
    <location>
        <begin position="2"/>
        <end position="150"/>
    </location>
</feature>
<dbReference type="Gramene" id="PSR91068">
    <property type="protein sequence ID" value="PSR91068"/>
    <property type="gene ID" value="CEY00_Acc28409"/>
</dbReference>
<organism evidence="2 3">
    <name type="scientific">Actinidia chinensis var. chinensis</name>
    <name type="common">Chinese soft-hair kiwi</name>
    <dbReference type="NCBI Taxonomy" id="1590841"/>
    <lineage>
        <taxon>Eukaryota</taxon>
        <taxon>Viridiplantae</taxon>
        <taxon>Streptophyta</taxon>
        <taxon>Embryophyta</taxon>
        <taxon>Tracheophyta</taxon>
        <taxon>Spermatophyta</taxon>
        <taxon>Magnoliopsida</taxon>
        <taxon>eudicotyledons</taxon>
        <taxon>Gunneridae</taxon>
        <taxon>Pentapetalae</taxon>
        <taxon>asterids</taxon>
        <taxon>Ericales</taxon>
        <taxon>Actinidiaceae</taxon>
        <taxon>Actinidia</taxon>
    </lineage>
</organism>
<dbReference type="GO" id="GO:0038023">
    <property type="term" value="F:signaling receptor activity"/>
    <property type="evidence" value="ECO:0007669"/>
    <property type="project" value="InterPro"/>
</dbReference>
<dbReference type="OrthoDB" id="1072116at2759"/>
<dbReference type="InterPro" id="IPR023393">
    <property type="entry name" value="START-like_dom_sf"/>
</dbReference>
<dbReference type="OMA" id="KTYLMPK"/>
<reference evidence="3" key="2">
    <citation type="journal article" date="2018" name="BMC Genomics">
        <title>A manually annotated Actinidia chinensis var. chinensis (kiwifruit) genome highlights the challenges associated with draft genomes and gene prediction in plants.</title>
        <authorList>
            <person name="Pilkington S.M."/>
            <person name="Crowhurst R."/>
            <person name="Hilario E."/>
            <person name="Nardozza S."/>
            <person name="Fraser L."/>
            <person name="Peng Y."/>
            <person name="Gunaseelan K."/>
            <person name="Simpson R."/>
            <person name="Tahir J."/>
            <person name="Deroles S.C."/>
            <person name="Templeton K."/>
            <person name="Luo Z."/>
            <person name="Davy M."/>
            <person name="Cheng C."/>
            <person name="McNeilage M."/>
            <person name="Scaglione D."/>
            <person name="Liu Y."/>
            <person name="Zhang Q."/>
            <person name="Datson P."/>
            <person name="De Silva N."/>
            <person name="Gardiner S.E."/>
            <person name="Bassett H."/>
            <person name="Chagne D."/>
            <person name="McCallum J."/>
            <person name="Dzierzon H."/>
            <person name="Deng C."/>
            <person name="Wang Y.Y."/>
            <person name="Barron L."/>
            <person name="Manako K."/>
            <person name="Bowen J."/>
            <person name="Foster T.M."/>
            <person name="Erridge Z.A."/>
            <person name="Tiffin H."/>
            <person name="Waite C.N."/>
            <person name="Davies K.M."/>
            <person name="Grierson E.P."/>
            <person name="Laing W.A."/>
            <person name="Kirk R."/>
            <person name="Chen X."/>
            <person name="Wood M."/>
            <person name="Montefiori M."/>
            <person name="Brummell D.A."/>
            <person name="Schwinn K.E."/>
            <person name="Catanach A."/>
            <person name="Fullerton C."/>
            <person name="Li D."/>
            <person name="Meiyalaghan S."/>
            <person name="Nieuwenhuizen N."/>
            <person name="Read N."/>
            <person name="Prakash R."/>
            <person name="Hunter D."/>
            <person name="Zhang H."/>
            <person name="McKenzie M."/>
            <person name="Knabel M."/>
            <person name="Harris A."/>
            <person name="Allan A.C."/>
            <person name="Gleave A."/>
            <person name="Chen A."/>
            <person name="Janssen B.J."/>
            <person name="Plunkett B."/>
            <person name="Ampomah-Dwamena C."/>
            <person name="Voogd C."/>
            <person name="Leif D."/>
            <person name="Lafferty D."/>
            <person name="Souleyre E.J.F."/>
            <person name="Varkonyi-Gasic E."/>
            <person name="Gambi F."/>
            <person name="Hanley J."/>
            <person name="Yao J.L."/>
            <person name="Cheung J."/>
            <person name="David K.M."/>
            <person name="Warren B."/>
            <person name="Marsh K."/>
            <person name="Snowden K.C."/>
            <person name="Lin-Wang K."/>
            <person name="Brian L."/>
            <person name="Martinez-Sanchez M."/>
            <person name="Wang M."/>
            <person name="Ileperuma N."/>
            <person name="Macnee N."/>
            <person name="Campin R."/>
            <person name="McAtee P."/>
            <person name="Drummond R.S.M."/>
            <person name="Espley R.V."/>
            <person name="Ireland H.S."/>
            <person name="Wu R."/>
            <person name="Atkinson R.G."/>
            <person name="Karunairetnam S."/>
            <person name="Bulley S."/>
            <person name="Chunkath S."/>
            <person name="Hanley Z."/>
            <person name="Storey R."/>
            <person name="Thrimawithana A.H."/>
            <person name="Thomson S."/>
            <person name="David C."/>
            <person name="Testolin R."/>
            <person name="Huang H."/>
            <person name="Hellens R.P."/>
            <person name="Schaffer R.J."/>
        </authorList>
    </citation>
    <scope>NUCLEOTIDE SEQUENCE [LARGE SCALE GENOMIC DNA]</scope>
    <source>
        <strain evidence="3">cv. Red5</strain>
    </source>
</reference>
<dbReference type="PANTHER" id="PTHR31907">
    <property type="entry name" value="MLP-LIKE PROTEIN 423"/>
    <property type="match status" value="1"/>
</dbReference>
<dbReference type="AlphaFoldDB" id="A0A2R6PGR2"/>
<keyword evidence="3" id="KW-1185">Reference proteome</keyword>
<name>A0A2R6PGR2_ACTCC</name>
<dbReference type="EMBL" id="NKQK01000025">
    <property type="protein sequence ID" value="PSR91068.1"/>
    <property type="molecule type" value="Genomic_DNA"/>
</dbReference>
<dbReference type="Pfam" id="PF00407">
    <property type="entry name" value="Bet_v_1"/>
    <property type="match status" value="1"/>
</dbReference>
<accession>A0A2R6PGR2</accession>
<dbReference type="GO" id="GO:0004864">
    <property type="term" value="F:protein phosphatase inhibitor activity"/>
    <property type="evidence" value="ECO:0007669"/>
    <property type="project" value="InterPro"/>
</dbReference>
<dbReference type="STRING" id="1590841.A0A2R6PGR2"/>
<dbReference type="SMART" id="SM01037">
    <property type="entry name" value="Bet_v_1"/>
    <property type="match status" value="1"/>
</dbReference>
<dbReference type="Proteomes" id="UP000241394">
    <property type="component" value="Chromosome LG25"/>
</dbReference>
<dbReference type="CDD" id="cd07816">
    <property type="entry name" value="Bet_v1-like"/>
    <property type="match status" value="1"/>
</dbReference>
<proteinExistence type="predicted"/>
<dbReference type="Gene3D" id="3.30.530.20">
    <property type="match status" value="1"/>
</dbReference>
<evidence type="ECO:0000259" key="1">
    <source>
        <dbReference type="SMART" id="SM01037"/>
    </source>
</evidence>
<dbReference type="PRINTS" id="PR00634">
    <property type="entry name" value="BETALLERGEN"/>
</dbReference>
<dbReference type="GO" id="GO:0006952">
    <property type="term" value="P:defense response"/>
    <property type="evidence" value="ECO:0007669"/>
    <property type="project" value="InterPro"/>
</dbReference>
<dbReference type="InterPro" id="IPR000916">
    <property type="entry name" value="Bet_v_I/MLP"/>
</dbReference>
<comment type="caution">
    <text evidence="2">The sequence shown here is derived from an EMBL/GenBank/DDBJ whole genome shotgun (WGS) entry which is preliminary data.</text>
</comment>
<dbReference type="GO" id="GO:0009738">
    <property type="term" value="P:abscisic acid-activated signaling pathway"/>
    <property type="evidence" value="ECO:0007669"/>
    <property type="project" value="InterPro"/>
</dbReference>
<dbReference type="SUPFAM" id="SSF55961">
    <property type="entry name" value="Bet v1-like"/>
    <property type="match status" value="1"/>
</dbReference>
<dbReference type="InParanoid" id="A0A2R6PGR2"/>
<reference evidence="2 3" key="1">
    <citation type="submission" date="2017-07" db="EMBL/GenBank/DDBJ databases">
        <title>An improved, manually edited Actinidia chinensis var. chinensis (kiwifruit) genome highlights the challenges associated with draft genomes and gene prediction in plants.</title>
        <authorList>
            <person name="Pilkington S."/>
            <person name="Crowhurst R."/>
            <person name="Hilario E."/>
            <person name="Nardozza S."/>
            <person name="Fraser L."/>
            <person name="Peng Y."/>
            <person name="Gunaseelan K."/>
            <person name="Simpson R."/>
            <person name="Tahir J."/>
            <person name="Deroles S."/>
            <person name="Templeton K."/>
            <person name="Luo Z."/>
            <person name="Davy M."/>
            <person name="Cheng C."/>
            <person name="Mcneilage M."/>
            <person name="Scaglione D."/>
            <person name="Liu Y."/>
            <person name="Zhang Q."/>
            <person name="Datson P."/>
            <person name="De Silva N."/>
            <person name="Gardiner S."/>
            <person name="Bassett H."/>
            <person name="Chagne D."/>
            <person name="Mccallum J."/>
            <person name="Dzierzon H."/>
            <person name="Deng C."/>
            <person name="Wang Y.-Y."/>
            <person name="Barron N."/>
            <person name="Manako K."/>
            <person name="Bowen J."/>
            <person name="Foster T."/>
            <person name="Erridge Z."/>
            <person name="Tiffin H."/>
            <person name="Waite C."/>
            <person name="Davies K."/>
            <person name="Grierson E."/>
            <person name="Laing W."/>
            <person name="Kirk R."/>
            <person name="Chen X."/>
            <person name="Wood M."/>
            <person name="Montefiori M."/>
            <person name="Brummell D."/>
            <person name="Schwinn K."/>
            <person name="Catanach A."/>
            <person name="Fullerton C."/>
            <person name="Li D."/>
            <person name="Meiyalaghan S."/>
            <person name="Nieuwenhuizen N."/>
            <person name="Read N."/>
            <person name="Prakash R."/>
            <person name="Hunter D."/>
            <person name="Zhang H."/>
            <person name="Mckenzie M."/>
            <person name="Knabel M."/>
            <person name="Harris A."/>
            <person name="Allan A."/>
            <person name="Chen A."/>
            <person name="Janssen B."/>
            <person name="Plunkett B."/>
            <person name="Dwamena C."/>
            <person name="Voogd C."/>
            <person name="Leif D."/>
            <person name="Lafferty D."/>
            <person name="Souleyre E."/>
            <person name="Varkonyi-Gasic E."/>
            <person name="Gambi F."/>
            <person name="Hanley J."/>
            <person name="Yao J.-L."/>
            <person name="Cheung J."/>
            <person name="David K."/>
            <person name="Warren B."/>
            <person name="Marsh K."/>
            <person name="Snowden K."/>
            <person name="Lin-Wang K."/>
            <person name="Brian L."/>
            <person name="Martinez-Sanchez M."/>
            <person name="Wang M."/>
            <person name="Ileperuma N."/>
            <person name="Macnee N."/>
            <person name="Campin R."/>
            <person name="Mcatee P."/>
            <person name="Drummond R."/>
            <person name="Espley R."/>
            <person name="Ireland H."/>
            <person name="Wu R."/>
            <person name="Atkinson R."/>
            <person name="Karunairetnam S."/>
            <person name="Bulley S."/>
            <person name="Chunkath S."/>
            <person name="Hanley Z."/>
            <person name="Storey R."/>
            <person name="Thrimawithana A."/>
            <person name="Thomson S."/>
            <person name="David C."/>
            <person name="Testolin R."/>
        </authorList>
    </citation>
    <scope>NUCLEOTIDE SEQUENCE [LARGE SCALE GENOMIC DNA]</scope>
    <source>
        <strain evidence="3">cv. Red5</strain>
        <tissue evidence="2">Young leaf</tissue>
    </source>
</reference>
<evidence type="ECO:0000313" key="2">
    <source>
        <dbReference type="EMBL" id="PSR91068.1"/>
    </source>
</evidence>
<protein>
    <submittedName>
        <fullName evidence="2">MLP-like protein</fullName>
    </submittedName>
</protein>
<dbReference type="InterPro" id="IPR051761">
    <property type="entry name" value="MLP-like_ligand-binding"/>
</dbReference>
<sequence>MAQFCRLEHQIEIKSSPDRFFDIYKNKTYLMPKISPDNIQSIQVLEGDGRSVGSVRMWTYILGSPVMAKDKIDAVDEENKSITFDLIGGEVTNYYKSFKATLQATSKDGTNLAKWTLEYEKANEHVPTPHSHIDFLATLGREIDSYLLKA</sequence>
<dbReference type="GO" id="GO:0010427">
    <property type="term" value="F:abscisic acid binding"/>
    <property type="evidence" value="ECO:0007669"/>
    <property type="project" value="InterPro"/>
</dbReference>
<evidence type="ECO:0000313" key="3">
    <source>
        <dbReference type="Proteomes" id="UP000241394"/>
    </source>
</evidence>
<dbReference type="InterPro" id="IPR024949">
    <property type="entry name" value="Bet_v_I_allergen"/>
</dbReference>
<gene>
    <name evidence="2" type="ORF">CEY00_Acc28409</name>
</gene>